<dbReference type="InterPro" id="IPR006121">
    <property type="entry name" value="HMA_dom"/>
</dbReference>
<accession>A0AAN7L448</accession>
<feature type="domain" description="HMA" evidence="1">
    <location>
        <begin position="93"/>
        <end position="159"/>
    </location>
</feature>
<protein>
    <recommendedName>
        <fullName evidence="1">HMA domain-containing protein</fullName>
    </recommendedName>
</protein>
<dbReference type="GO" id="GO:0046872">
    <property type="term" value="F:metal ion binding"/>
    <property type="evidence" value="ECO:0007669"/>
    <property type="project" value="InterPro"/>
</dbReference>
<dbReference type="InterPro" id="IPR044526">
    <property type="entry name" value="NAKR1-3"/>
</dbReference>
<organism evidence="2 3">
    <name type="scientific">Trapa natans</name>
    <name type="common">Water chestnut</name>
    <dbReference type="NCBI Taxonomy" id="22666"/>
    <lineage>
        <taxon>Eukaryota</taxon>
        <taxon>Viridiplantae</taxon>
        <taxon>Streptophyta</taxon>
        <taxon>Embryophyta</taxon>
        <taxon>Tracheophyta</taxon>
        <taxon>Spermatophyta</taxon>
        <taxon>Magnoliopsida</taxon>
        <taxon>eudicotyledons</taxon>
        <taxon>Gunneridae</taxon>
        <taxon>Pentapetalae</taxon>
        <taxon>rosids</taxon>
        <taxon>malvids</taxon>
        <taxon>Myrtales</taxon>
        <taxon>Lythraceae</taxon>
        <taxon>Trapa</taxon>
    </lineage>
</organism>
<proteinExistence type="predicted"/>
<gene>
    <name evidence="2" type="ORF">SAY86_009560</name>
</gene>
<evidence type="ECO:0000259" key="1">
    <source>
        <dbReference type="PROSITE" id="PS50846"/>
    </source>
</evidence>
<dbReference type="PANTHER" id="PTHR46119">
    <property type="entry name" value="OS08G0405700 PROTEIN"/>
    <property type="match status" value="1"/>
</dbReference>
<comment type="caution">
    <text evidence="2">The sequence shown here is derived from an EMBL/GenBank/DDBJ whole genome shotgun (WGS) entry which is preliminary data.</text>
</comment>
<name>A0AAN7L448_TRANT</name>
<sequence length="174" mass="19097">MGMKESGLGKSILGCFLCSSPSSSSSSSSLKDPWRFFCINAMEGASSHDSEDELERRPLVKSGGGRVMRLKDVLLSDDDEFQTLAFPLKPKFLQTVTLRVSMHCGACARKVEKHIAKMDGVMSYKVYLESKMVIVIGDVFPYEVLQSVSKVKKAELWSPPESTAPAMAIPTNVI</sequence>
<dbReference type="Gene3D" id="3.30.70.100">
    <property type="match status" value="1"/>
</dbReference>
<dbReference type="SUPFAM" id="SSF55008">
    <property type="entry name" value="HMA, heavy metal-associated domain"/>
    <property type="match status" value="1"/>
</dbReference>
<dbReference type="EMBL" id="JAXQNO010000019">
    <property type="protein sequence ID" value="KAK4774625.1"/>
    <property type="molecule type" value="Genomic_DNA"/>
</dbReference>
<dbReference type="Pfam" id="PF00403">
    <property type="entry name" value="HMA"/>
    <property type="match status" value="1"/>
</dbReference>
<reference evidence="2 3" key="1">
    <citation type="journal article" date="2023" name="Hortic Res">
        <title>Pangenome of water caltrop reveals structural variations and asymmetric subgenome divergence after allopolyploidization.</title>
        <authorList>
            <person name="Zhang X."/>
            <person name="Chen Y."/>
            <person name="Wang L."/>
            <person name="Yuan Y."/>
            <person name="Fang M."/>
            <person name="Shi L."/>
            <person name="Lu R."/>
            <person name="Comes H.P."/>
            <person name="Ma Y."/>
            <person name="Chen Y."/>
            <person name="Huang G."/>
            <person name="Zhou Y."/>
            <person name="Zheng Z."/>
            <person name="Qiu Y."/>
        </authorList>
    </citation>
    <scope>NUCLEOTIDE SEQUENCE [LARGE SCALE GENOMIC DNA]</scope>
    <source>
        <strain evidence="2">F231</strain>
    </source>
</reference>
<evidence type="ECO:0000313" key="3">
    <source>
        <dbReference type="Proteomes" id="UP001346149"/>
    </source>
</evidence>
<keyword evidence="3" id="KW-1185">Reference proteome</keyword>
<dbReference type="Proteomes" id="UP001346149">
    <property type="component" value="Unassembled WGS sequence"/>
</dbReference>
<dbReference type="CDD" id="cd00371">
    <property type="entry name" value="HMA"/>
    <property type="match status" value="1"/>
</dbReference>
<dbReference type="PANTHER" id="PTHR46119:SF11">
    <property type="entry name" value="HEAVY METAL TRANSPORT_DETOXIFICATION SUPERFAMILY PROTEIN"/>
    <property type="match status" value="1"/>
</dbReference>
<dbReference type="PROSITE" id="PS50846">
    <property type="entry name" value="HMA_2"/>
    <property type="match status" value="1"/>
</dbReference>
<dbReference type="AlphaFoldDB" id="A0AAN7L448"/>
<evidence type="ECO:0000313" key="2">
    <source>
        <dbReference type="EMBL" id="KAK4774625.1"/>
    </source>
</evidence>
<dbReference type="InterPro" id="IPR036163">
    <property type="entry name" value="HMA_dom_sf"/>
</dbReference>